<evidence type="ECO:0000256" key="7">
    <source>
        <dbReference type="SAM" id="MobiDB-lite"/>
    </source>
</evidence>
<dbReference type="SMART" id="SM00120">
    <property type="entry name" value="HX"/>
    <property type="match status" value="2"/>
</dbReference>
<feature type="region of interest" description="Disordered" evidence="7">
    <location>
        <begin position="1"/>
        <end position="232"/>
    </location>
</feature>
<evidence type="ECO:0008006" key="10">
    <source>
        <dbReference type="Google" id="ProtNLM"/>
    </source>
</evidence>
<dbReference type="InterPro" id="IPR000585">
    <property type="entry name" value="Hemopexin-like_dom"/>
</dbReference>
<evidence type="ECO:0000313" key="9">
    <source>
        <dbReference type="Proteomes" id="UP000261620"/>
    </source>
</evidence>
<dbReference type="Ensembl" id="ENSMMOT00000009023.1">
    <property type="protein sequence ID" value="ENSMMOP00000008865.1"/>
    <property type="gene ID" value="ENSMMOG00000006850.1"/>
</dbReference>
<keyword evidence="2" id="KW-0964">Secreted</keyword>
<dbReference type="Proteomes" id="UP000261620">
    <property type="component" value="Unplaced"/>
</dbReference>
<dbReference type="PANTHER" id="PTHR22917">
    <property type="entry name" value="HEMOPEXIN DOMAIN-CONTAINING PROTEIN"/>
    <property type="match status" value="1"/>
</dbReference>
<feature type="compositionally biased region" description="Low complexity" evidence="7">
    <location>
        <begin position="87"/>
        <end position="99"/>
    </location>
</feature>
<dbReference type="STRING" id="94237.ENSMMOP00000008865"/>
<keyword evidence="5" id="KW-0325">Glycoprotein</keyword>
<evidence type="ECO:0000256" key="6">
    <source>
        <dbReference type="PROSITE-ProRule" id="PRU01011"/>
    </source>
</evidence>
<dbReference type="PANTHER" id="PTHR22917:SF1">
    <property type="entry name" value="PROTEOGLYCAN 4"/>
    <property type="match status" value="1"/>
</dbReference>
<evidence type="ECO:0000256" key="2">
    <source>
        <dbReference type="ARBA" id="ARBA00022525"/>
    </source>
</evidence>
<dbReference type="InterPro" id="IPR036375">
    <property type="entry name" value="Hemopexin-like_dom_sf"/>
</dbReference>
<reference evidence="8" key="1">
    <citation type="submission" date="2025-08" db="UniProtKB">
        <authorList>
            <consortium name="Ensembl"/>
        </authorList>
    </citation>
    <scope>IDENTIFICATION</scope>
</reference>
<proteinExistence type="predicted"/>
<feature type="compositionally biased region" description="Low complexity" evidence="7">
    <location>
        <begin position="1"/>
        <end position="18"/>
    </location>
</feature>
<keyword evidence="9" id="KW-1185">Reference proteome</keyword>
<evidence type="ECO:0000256" key="4">
    <source>
        <dbReference type="ARBA" id="ARBA00022737"/>
    </source>
</evidence>
<accession>A0A3Q4AVP2</accession>
<dbReference type="SUPFAM" id="SSF50923">
    <property type="entry name" value="Hemopexin-like domain"/>
    <property type="match status" value="1"/>
</dbReference>
<feature type="compositionally biased region" description="Polar residues" evidence="7">
    <location>
        <begin position="24"/>
        <end position="48"/>
    </location>
</feature>
<dbReference type="Gene3D" id="2.110.10.10">
    <property type="entry name" value="Hemopexin-like domain"/>
    <property type="match status" value="1"/>
</dbReference>
<evidence type="ECO:0000256" key="5">
    <source>
        <dbReference type="ARBA" id="ARBA00023180"/>
    </source>
</evidence>
<keyword evidence="4" id="KW-0677">Repeat</keyword>
<dbReference type="AlphaFoldDB" id="A0A3Q4AVP2"/>
<evidence type="ECO:0000256" key="1">
    <source>
        <dbReference type="ARBA" id="ARBA00004613"/>
    </source>
</evidence>
<dbReference type="OMA" id="HINDARD"/>
<sequence length="467" mass="50400">MFALSDPVDPTSSPDSVTNPPQPTTADHISSQPTPTTAAQRAYTSAASTAELDTAGPPEVQPEGNAFTEATNTDQTAASSDRPEVIPTASSSPAPAASTVQESTQTSIPASSTLVPTSIPETTTSNQDTEIEVKEVPTGPPLQELDALTTPDPMTTDSPQGDTTDDITMAVTTVEPLTVTQPDTTKATSKPQDKPDQNKPLPAKPTVSKPRSKPEIKALDATQNANIDTPRDYQADYNNDTNLCSGRPVSAVTTLRNGTIVVFRGHYFWSLDRNRVPGPARGITQVWGVPSPIDTMFTRCNCQGKTYIFKGSQYWRFENDIVDAGYPKLIKTGFNGLQGHITAALSVPQYQSRREAVYFFKRGGLVQKYSYQFGTSPTCGRKPQGGVYIVHKRVARQAGTVSIRTSWRGFPSTITAAVSVPSISEREGYKYVVFSRCKINGDHPVIAAPTANTSPQDNNFFNCPKKF</sequence>
<feature type="compositionally biased region" description="Polar residues" evidence="7">
    <location>
        <begin position="100"/>
        <end position="128"/>
    </location>
</feature>
<feature type="compositionally biased region" description="Polar residues" evidence="7">
    <location>
        <begin position="178"/>
        <end position="190"/>
    </location>
</feature>
<feature type="compositionally biased region" description="Polar residues" evidence="7">
    <location>
        <begin position="152"/>
        <end position="162"/>
    </location>
</feature>
<dbReference type="PROSITE" id="PS51642">
    <property type="entry name" value="HEMOPEXIN_2"/>
    <property type="match status" value="1"/>
</dbReference>
<dbReference type="GO" id="GO:0005615">
    <property type="term" value="C:extracellular space"/>
    <property type="evidence" value="ECO:0007669"/>
    <property type="project" value="TreeGrafter"/>
</dbReference>
<dbReference type="CDD" id="cd00094">
    <property type="entry name" value="HX"/>
    <property type="match status" value="1"/>
</dbReference>
<protein>
    <recommendedName>
        <fullName evidence="10">Proteoglycan 4b</fullName>
    </recommendedName>
</protein>
<feature type="compositionally biased region" description="Polar residues" evidence="7">
    <location>
        <begin position="68"/>
        <end position="79"/>
    </location>
</feature>
<keyword evidence="3" id="KW-0732">Signal</keyword>
<reference evidence="8" key="2">
    <citation type="submission" date="2025-09" db="UniProtKB">
        <authorList>
            <consortium name="Ensembl"/>
        </authorList>
    </citation>
    <scope>IDENTIFICATION</scope>
</reference>
<name>A0A3Q4AVP2_MOLML</name>
<dbReference type="InterPro" id="IPR018487">
    <property type="entry name" value="Hemopexin-like_repeat"/>
</dbReference>
<feature type="repeat" description="Hemopexin" evidence="6">
    <location>
        <begin position="290"/>
        <end position="337"/>
    </location>
</feature>
<comment type="subcellular location">
    <subcellularLocation>
        <location evidence="1">Secreted</location>
    </subcellularLocation>
</comment>
<dbReference type="InterPro" id="IPR051298">
    <property type="entry name" value="Heme_transport/Cell_adhesion"/>
</dbReference>
<organism evidence="8 9">
    <name type="scientific">Mola mola</name>
    <name type="common">Ocean sunfish</name>
    <name type="synonym">Tetraodon mola</name>
    <dbReference type="NCBI Taxonomy" id="94237"/>
    <lineage>
        <taxon>Eukaryota</taxon>
        <taxon>Metazoa</taxon>
        <taxon>Chordata</taxon>
        <taxon>Craniata</taxon>
        <taxon>Vertebrata</taxon>
        <taxon>Euteleostomi</taxon>
        <taxon>Actinopterygii</taxon>
        <taxon>Neopterygii</taxon>
        <taxon>Teleostei</taxon>
        <taxon>Neoteleostei</taxon>
        <taxon>Acanthomorphata</taxon>
        <taxon>Eupercaria</taxon>
        <taxon>Tetraodontiformes</taxon>
        <taxon>Molidae</taxon>
        <taxon>Mola</taxon>
    </lineage>
</organism>
<evidence type="ECO:0000313" key="8">
    <source>
        <dbReference type="Ensembl" id="ENSMMOP00000008865.1"/>
    </source>
</evidence>
<evidence type="ECO:0000256" key="3">
    <source>
        <dbReference type="ARBA" id="ARBA00022729"/>
    </source>
</evidence>
<dbReference type="Pfam" id="PF00045">
    <property type="entry name" value="Hemopexin"/>
    <property type="match status" value="2"/>
</dbReference>